<name>Q0V1A5_PHANO</name>
<dbReference type="VEuPathDB" id="FungiDB:JI435_022090"/>
<dbReference type="GeneID" id="5969675"/>
<feature type="compositionally biased region" description="Polar residues" evidence="1">
    <location>
        <begin position="76"/>
        <end position="88"/>
    </location>
</feature>
<proteinExistence type="predicted"/>
<evidence type="ECO:0000256" key="1">
    <source>
        <dbReference type="SAM" id="MobiDB-lite"/>
    </source>
</evidence>
<sequence length="95" mass="10093">MSEAQGEFPSQPTSVYTSVIVDPAAVHESDLWNAGLAQPASGSEAELQVEENYENPPNGCVPLVSSNRVLSISANHSLRSSAEQLSDGHTQRTRG</sequence>
<dbReference type="AlphaFoldDB" id="Q0V1A5"/>
<dbReference type="EMBL" id="CH445327">
    <property type="protein sequence ID" value="EAT90421.1"/>
    <property type="molecule type" value="Genomic_DNA"/>
</dbReference>
<reference evidence="3" key="1">
    <citation type="journal article" date="2007" name="Plant Cell">
        <title>Dothideomycete-plant interactions illuminated by genome sequencing and EST analysis of the wheat pathogen Stagonospora nodorum.</title>
        <authorList>
            <person name="Hane J.K."/>
            <person name="Lowe R.G."/>
            <person name="Solomon P.S."/>
            <person name="Tan K.C."/>
            <person name="Schoch C.L."/>
            <person name="Spatafora J.W."/>
            <person name="Crous P.W."/>
            <person name="Kodira C."/>
            <person name="Birren B.W."/>
            <person name="Galagan J.E."/>
            <person name="Torriani S.F."/>
            <person name="McDonald B.A."/>
            <person name="Oliver R.P."/>
        </authorList>
    </citation>
    <scope>NUCLEOTIDE SEQUENCE [LARGE SCALE GENOMIC DNA]</scope>
    <source>
        <strain evidence="3">SN15 / ATCC MYA-4574 / FGSC 10173</strain>
    </source>
</reference>
<accession>Q0V1A5</accession>
<feature type="region of interest" description="Disordered" evidence="1">
    <location>
        <begin position="76"/>
        <end position="95"/>
    </location>
</feature>
<gene>
    <name evidence="2" type="ORF">SNOG_02209</name>
</gene>
<organism evidence="2 3">
    <name type="scientific">Phaeosphaeria nodorum (strain SN15 / ATCC MYA-4574 / FGSC 10173)</name>
    <name type="common">Glume blotch fungus</name>
    <name type="synonym">Parastagonospora nodorum</name>
    <dbReference type="NCBI Taxonomy" id="321614"/>
    <lineage>
        <taxon>Eukaryota</taxon>
        <taxon>Fungi</taxon>
        <taxon>Dikarya</taxon>
        <taxon>Ascomycota</taxon>
        <taxon>Pezizomycotina</taxon>
        <taxon>Dothideomycetes</taxon>
        <taxon>Pleosporomycetidae</taxon>
        <taxon>Pleosporales</taxon>
        <taxon>Pleosporineae</taxon>
        <taxon>Phaeosphaeriaceae</taxon>
        <taxon>Parastagonospora</taxon>
    </lineage>
</organism>
<dbReference type="InParanoid" id="Q0V1A5"/>
<feature type="region of interest" description="Disordered" evidence="1">
    <location>
        <begin position="39"/>
        <end position="60"/>
    </location>
</feature>
<dbReference type="KEGG" id="pno:SNOG_02209"/>
<dbReference type="Proteomes" id="UP000001055">
    <property type="component" value="Unassembled WGS sequence"/>
</dbReference>
<evidence type="ECO:0000313" key="2">
    <source>
        <dbReference type="EMBL" id="EAT90421.1"/>
    </source>
</evidence>
<protein>
    <submittedName>
        <fullName evidence="2">Uncharacterized protein</fullName>
    </submittedName>
</protein>
<dbReference type="RefSeq" id="XP_001792825.1">
    <property type="nucleotide sequence ID" value="XM_001792773.1"/>
</dbReference>
<evidence type="ECO:0000313" key="3">
    <source>
        <dbReference type="Proteomes" id="UP000001055"/>
    </source>
</evidence>